<dbReference type="EMBL" id="JAVAMP010000004">
    <property type="protein sequence ID" value="MDP5274858.1"/>
    <property type="molecule type" value="Genomic_DNA"/>
</dbReference>
<dbReference type="PANTHER" id="PTHR43415">
    <property type="entry name" value="SPERMIDINE N(1)-ACETYLTRANSFERASE"/>
    <property type="match status" value="1"/>
</dbReference>
<evidence type="ECO:0000313" key="3">
    <source>
        <dbReference type="Proteomes" id="UP001231941"/>
    </source>
</evidence>
<keyword evidence="2" id="KW-0808">Transferase</keyword>
<dbReference type="InterPro" id="IPR016181">
    <property type="entry name" value="Acyl_CoA_acyltransferase"/>
</dbReference>
<dbReference type="SUPFAM" id="SSF55729">
    <property type="entry name" value="Acyl-CoA N-acyltransferases (Nat)"/>
    <property type="match status" value="1"/>
</dbReference>
<dbReference type="Gene3D" id="3.40.630.30">
    <property type="match status" value="1"/>
</dbReference>
<reference evidence="2 3" key="1">
    <citation type="submission" date="2023-08" db="EMBL/GenBank/DDBJ databases">
        <authorList>
            <person name="Park J.-S."/>
        </authorList>
    </citation>
    <scope>NUCLEOTIDE SEQUENCE [LARGE SCALE GENOMIC DNA]</scope>
    <source>
        <strain evidence="2 3">2205SS18-9</strain>
    </source>
</reference>
<dbReference type="PROSITE" id="PS51186">
    <property type="entry name" value="GNAT"/>
    <property type="match status" value="1"/>
</dbReference>
<sequence length="189" mass="22403">MSQNEIYLVGSKVILRDLTLNDIKSIYDWTYLAKDREHLKWNAPYHDVKPMSYEQFLIQEQEHLNRVNTERVRNKLVIEADGKLIGRVGWYWVDETTNWLCNGLVIFDSNYWSGGYGTDAFEMWTNFIFENMNVARVGISTWSGNERMIRLARKVGMVEEGCIRKARIVKGKYYDSIKMGVLREEWEER</sequence>
<dbReference type="InterPro" id="IPR000182">
    <property type="entry name" value="GNAT_dom"/>
</dbReference>
<name>A0ABT9J054_9BACL</name>
<dbReference type="Pfam" id="PF13302">
    <property type="entry name" value="Acetyltransf_3"/>
    <property type="match status" value="1"/>
</dbReference>
<dbReference type="GO" id="GO:0016740">
    <property type="term" value="F:transferase activity"/>
    <property type="evidence" value="ECO:0007669"/>
    <property type="project" value="UniProtKB-KW"/>
</dbReference>
<keyword evidence="3" id="KW-1185">Reference proteome</keyword>
<dbReference type="EC" id="2.-.-.-" evidence="2"/>
<organism evidence="2 3">
    <name type="scientific">Chengkuizengella axinellae</name>
    <dbReference type="NCBI Taxonomy" id="3064388"/>
    <lineage>
        <taxon>Bacteria</taxon>
        <taxon>Bacillati</taxon>
        <taxon>Bacillota</taxon>
        <taxon>Bacilli</taxon>
        <taxon>Bacillales</taxon>
        <taxon>Paenibacillaceae</taxon>
        <taxon>Chengkuizengella</taxon>
    </lineage>
</organism>
<feature type="domain" description="N-acetyltransferase" evidence="1">
    <location>
        <begin position="13"/>
        <end position="180"/>
    </location>
</feature>
<comment type="caution">
    <text evidence="2">The sequence shown here is derived from an EMBL/GenBank/DDBJ whole genome shotgun (WGS) entry which is preliminary data.</text>
</comment>
<dbReference type="RefSeq" id="WP_305992158.1">
    <property type="nucleotide sequence ID" value="NZ_JAVAMP010000004.1"/>
</dbReference>
<evidence type="ECO:0000313" key="2">
    <source>
        <dbReference type="EMBL" id="MDP5274858.1"/>
    </source>
</evidence>
<evidence type="ECO:0000259" key="1">
    <source>
        <dbReference type="PROSITE" id="PS51186"/>
    </source>
</evidence>
<gene>
    <name evidence="2" type="ORF">Q5Y73_12130</name>
</gene>
<proteinExistence type="predicted"/>
<protein>
    <submittedName>
        <fullName evidence="2">GNAT family protein</fullName>
        <ecNumber evidence="2">2.-.-.-</ecNumber>
    </submittedName>
</protein>
<accession>A0ABT9J054</accession>
<dbReference type="Proteomes" id="UP001231941">
    <property type="component" value="Unassembled WGS sequence"/>
</dbReference>
<dbReference type="PANTHER" id="PTHR43415:SF4">
    <property type="entry name" value="N-ACETYLTRANSFERASE DOMAIN-CONTAINING PROTEIN"/>
    <property type="match status" value="1"/>
</dbReference>